<gene>
    <name evidence="2" type="ORF">UT53_C0002G0004</name>
</gene>
<organism evidence="2 3">
    <name type="scientific">Candidatus Yanofskybacteria bacterium GW2011_GWD2_39_48</name>
    <dbReference type="NCBI Taxonomy" id="1619031"/>
    <lineage>
        <taxon>Bacteria</taxon>
        <taxon>Candidatus Yanofskyibacteriota</taxon>
    </lineage>
</organism>
<dbReference type="Gene3D" id="3.90.550.10">
    <property type="entry name" value="Spore Coat Polysaccharide Biosynthesis Protein SpsA, Chain A"/>
    <property type="match status" value="1"/>
</dbReference>
<name>A0A0G0PFJ9_9BACT</name>
<dbReference type="PANTHER" id="PTHR43179:SF7">
    <property type="entry name" value="RHAMNOSYLTRANSFERASE WBBL"/>
    <property type="match status" value="1"/>
</dbReference>
<dbReference type="AlphaFoldDB" id="A0A0G0PFJ9"/>
<comment type="caution">
    <text evidence="2">The sequence shown here is derived from an EMBL/GenBank/DDBJ whole genome shotgun (WGS) entry which is preliminary data.</text>
</comment>
<dbReference type="Proteomes" id="UP000034764">
    <property type="component" value="Unassembled WGS sequence"/>
</dbReference>
<accession>A0A0G0PFJ9</accession>
<evidence type="ECO:0000313" key="3">
    <source>
        <dbReference type="Proteomes" id="UP000034764"/>
    </source>
</evidence>
<dbReference type="Pfam" id="PF00535">
    <property type="entry name" value="Glycos_transf_2"/>
    <property type="match status" value="1"/>
</dbReference>
<evidence type="ECO:0000313" key="2">
    <source>
        <dbReference type="EMBL" id="KKR23971.1"/>
    </source>
</evidence>
<dbReference type="GO" id="GO:0016740">
    <property type="term" value="F:transferase activity"/>
    <property type="evidence" value="ECO:0007669"/>
    <property type="project" value="UniProtKB-KW"/>
</dbReference>
<dbReference type="SUPFAM" id="SSF53448">
    <property type="entry name" value="Nucleotide-diphospho-sugar transferases"/>
    <property type="match status" value="1"/>
</dbReference>
<evidence type="ECO:0000259" key="1">
    <source>
        <dbReference type="Pfam" id="PF00535"/>
    </source>
</evidence>
<dbReference type="InterPro" id="IPR001173">
    <property type="entry name" value="Glyco_trans_2-like"/>
</dbReference>
<protein>
    <submittedName>
        <fullName evidence="2">Glycosyl transferase family 2</fullName>
    </submittedName>
</protein>
<dbReference type="PANTHER" id="PTHR43179">
    <property type="entry name" value="RHAMNOSYLTRANSFERASE WBBL"/>
    <property type="match status" value="1"/>
</dbReference>
<dbReference type="CDD" id="cd04186">
    <property type="entry name" value="GT_2_like_c"/>
    <property type="match status" value="1"/>
</dbReference>
<proteinExistence type="predicted"/>
<keyword evidence="2" id="KW-0808">Transferase</keyword>
<dbReference type="InterPro" id="IPR029044">
    <property type="entry name" value="Nucleotide-diphossugar_trans"/>
</dbReference>
<sequence>MKLSIVIVNYKNSALLRLCLNSVYKSLLVKTDVEMIVVDISSSIETRNVAVEEFEDVKYLSFRDNIGYTRGVNEGLKASSGDHVLILNPDIVPLAGSIEILSDYLSQEENVGMVGPCLLNFDGSIQDSSFRFYDILTIIYRRSFLGKFKFAQKKLDLYLMRDKDLNSIYETDWLMGSAYMIKKSTLKKVGLLDERFFMYMSDVDWARRFWENGYRIIYNPNSKMYHYHQRASKGPFGIFDALLKKESRQHLKDAIKYLKKYGIRNTK</sequence>
<feature type="domain" description="Glycosyltransferase 2-like" evidence="1">
    <location>
        <begin position="4"/>
        <end position="137"/>
    </location>
</feature>
<reference evidence="2 3" key="1">
    <citation type="journal article" date="2015" name="Nature">
        <title>rRNA introns, odd ribosomes, and small enigmatic genomes across a large radiation of phyla.</title>
        <authorList>
            <person name="Brown C.T."/>
            <person name="Hug L.A."/>
            <person name="Thomas B.C."/>
            <person name="Sharon I."/>
            <person name="Castelle C.J."/>
            <person name="Singh A."/>
            <person name="Wilkins M.J."/>
            <person name="Williams K.H."/>
            <person name="Banfield J.F."/>
        </authorList>
    </citation>
    <scope>NUCLEOTIDE SEQUENCE [LARGE SCALE GENOMIC DNA]</scope>
</reference>
<dbReference type="EMBL" id="LBXD01000002">
    <property type="protein sequence ID" value="KKR23971.1"/>
    <property type="molecule type" value="Genomic_DNA"/>
</dbReference>